<name>A0A9P6RHE6_9FUNG</name>
<sequence>MQAGLQQHQEELMLTRRQKTLSSISNYVPLHILLNHPSVSFSITVPKSFTIEQLARQIEAEYAFLVEREVGYSSHPVIECGALFDHIDLEPDRTSVSRQKQQHRTHSKRTQEAGQAGESSSDHDDGDDEGEEEDEEEQEETGEDEEDGSDDVVDERDEAESRGIQLRFSDKVEDVLDANSTVHVVNIDQGKV</sequence>
<reference evidence="2" key="1">
    <citation type="journal article" date="2020" name="Fungal Divers.">
        <title>Resolving the Mortierellaceae phylogeny through synthesis of multi-gene phylogenetics and phylogenomics.</title>
        <authorList>
            <person name="Vandepol N."/>
            <person name="Liber J."/>
            <person name="Desiro A."/>
            <person name="Na H."/>
            <person name="Kennedy M."/>
            <person name="Barry K."/>
            <person name="Grigoriev I.V."/>
            <person name="Miller A.N."/>
            <person name="O'Donnell K."/>
            <person name="Stajich J.E."/>
            <person name="Bonito G."/>
        </authorList>
    </citation>
    <scope>NUCLEOTIDE SEQUENCE</scope>
    <source>
        <strain evidence="2">REB-010B</strain>
    </source>
</reference>
<feature type="compositionally biased region" description="Acidic residues" evidence="1">
    <location>
        <begin position="124"/>
        <end position="158"/>
    </location>
</feature>
<dbReference type="Proteomes" id="UP000738325">
    <property type="component" value="Unassembled WGS sequence"/>
</dbReference>
<feature type="region of interest" description="Disordered" evidence="1">
    <location>
        <begin position="93"/>
        <end position="165"/>
    </location>
</feature>
<dbReference type="EMBL" id="JAAAIP010000355">
    <property type="protein sequence ID" value="KAG0318751.1"/>
    <property type="molecule type" value="Genomic_DNA"/>
</dbReference>
<dbReference type="AlphaFoldDB" id="A0A9P6RHE6"/>
<keyword evidence="3" id="KW-1185">Reference proteome</keyword>
<evidence type="ECO:0000313" key="2">
    <source>
        <dbReference type="EMBL" id="KAG0318751.1"/>
    </source>
</evidence>
<organism evidence="2 3">
    <name type="scientific">Dissophora globulifera</name>
    <dbReference type="NCBI Taxonomy" id="979702"/>
    <lineage>
        <taxon>Eukaryota</taxon>
        <taxon>Fungi</taxon>
        <taxon>Fungi incertae sedis</taxon>
        <taxon>Mucoromycota</taxon>
        <taxon>Mortierellomycotina</taxon>
        <taxon>Mortierellomycetes</taxon>
        <taxon>Mortierellales</taxon>
        <taxon>Mortierellaceae</taxon>
        <taxon>Dissophora</taxon>
    </lineage>
</organism>
<evidence type="ECO:0000256" key="1">
    <source>
        <dbReference type="SAM" id="MobiDB-lite"/>
    </source>
</evidence>
<evidence type="ECO:0000313" key="3">
    <source>
        <dbReference type="Proteomes" id="UP000738325"/>
    </source>
</evidence>
<proteinExistence type="predicted"/>
<accession>A0A9P6RHE6</accession>
<comment type="caution">
    <text evidence="2">The sequence shown here is derived from an EMBL/GenBank/DDBJ whole genome shotgun (WGS) entry which is preliminary data.</text>
</comment>
<dbReference type="OrthoDB" id="196547at2759"/>
<protein>
    <submittedName>
        <fullName evidence="2">Uncharacterized protein</fullName>
    </submittedName>
</protein>
<gene>
    <name evidence="2" type="ORF">BGZ99_005477</name>
</gene>